<comment type="caution">
    <text evidence="2">The sequence shown here is derived from an EMBL/GenBank/DDBJ whole genome shotgun (WGS) entry which is preliminary data.</text>
</comment>
<dbReference type="AlphaFoldDB" id="A0A8H5PVE3"/>
<feature type="compositionally biased region" description="Basic and acidic residues" evidence="1">
    <location>
        <begin position="255"/>
        <end position="264"/>
    </location>
</feature>
<dbReference type="Proteomes" id="UP000546213">
    <property type="component" value="Unassembled WGS sequence"/>
</dbReference>
<evidence type="ECO:0000256" key="1">
    <source>
        <dbReference type="SAM" id="MobiDB-lite"/>
    </source>
</evidence>
<name>A0A8H5PVE3_9HYPO</name>
<feature type="region of interest" description="Disordered" evidence="1">
    <location>
        <begin position="255"/>
        <end position="278"/>
    </location>
</feature>
<proteinExistence type="predicted"/>
<protein>
    <recommendedName>
        <fullName evidence="4">BTB domain-containing protein</fullName>
    </recommendedName>
</protein>
<feature type="compositionally biased region" description="Basic residues" evidence="1">
    <location>
        <begin position="265"/>
        <end position="278"/>
    </location>
</feature>
<feature type="region of interest" description="Disordered" evidence="1">
    <location>
        <begin position="21"/>
        <end position="55"/>
    </location>
</feature>
<organism evidence="2 3">
    <name type="scientific">Fusarium pseudocircinatum</name>
    <dbReference type="NCBI Taxonomy" id="56676"/>
    <lineage>
        <taxon>Eukaryota</taxon>
        <taxon>Fungi</taxon>
        <taxon>Dikarya</taxon>
        <taxon>Ascomycota</taxon>
        <taxon>Pezizomycotina</taxon>
        <taxon>Sordariomycetes</taxon>
        <taxon>Hypocreomycetidae</taxon>
        <taxon>Hypocreales</taxon>
        <taxon>Nectriaceae</taxon>
        <taxon>Fusarium</taxon>
        <taxon>Fusarium fujikuroi species complex</taxon>
    </lineage>
</organism>
<feature type="compositionally biased region" description="Acidic residues" evidence="1">
    <location>
        <begin position="41"/>
        <end position="55"/>
    </location>
</feature>
<evidence type="ECO:0008006" key="4">
    <source>
        <dbReference type="Google" id="ProtNLM"/>
    </source>
</evidence>
<accession>A0A8H5PVE3</accession>
<dbReference type="OrthoDB" id="5326346at2759"/>
<keyword evidence="3" id="KW-1185">Reference proteome</keyword>
<gene>
    <name evidence="2" type="ORF">FPCIR_1130</name>
</gene>
<reference evidence="2 3" key="1">
    <citation type="submission" date="2020-05" db="EMBL/GenBank/DDBJ databases">
        <title>Identification and distribution of gene clusters putatively required for synthesis of sphingolipid metabolism inhibitors in phylogenetically diverse species of the filamentous fungus Fusarium.</title>
        <authorList>
            <person name="Kim H.-S."/>
            <person name="Busman M."/>
            <person name="Brown D.W."/>
            <person name="Divon H."/>
            <person name="Uhlig S."/>
            <person name="Proctor R.H."/>
        </authorList>
    </citation>
    <scope>NUCLEOTIDE SEQUENCE [LARGE SCALE GENOMIC DNA]</scope>
    <source>
        <strain evidence="2 3">NRRL 36939</strain>
    </source>
</reference>
<evidence type="ECO:0000313" key="3">
    <source>
        <dbReference type="Proteomes" id="UP000546213"/>
    </source>
</evidence>
<dbReference type="EMBL" id="JAAOAS010000024">
    <property type="protein sequence ID" value="KAF5603855.1"/>
    <property type="molecule type" value="Genomic_DNA"/>
</dbReference>
<sequence>MKPSLLVFAPKGDTDLILRKPNFRSHQESLPPAADPNVGAEENDEHGEQELQDDQNEPQLHVAEEFNDVTASIESLNHLKNLKPSNENKQNVKLRYRVLSAHLMLVSPVFKAMLDGPFREGSYLPLPSIILDSIEKRRQALTQSFLNNIYALLNSFWYSDGGCHTECTAMMLGMLIKQMLRFGLEVPKATGRPAIEKSFSQLRDFSGNLKSPLWVGRDDYEDHECTFEDITGPWLVEIDKVDVCSGVRFESFRSKDSKSEARLTKKERKKRKRDRYLS</sequence>
<evidence type="ECO:0000313" key="2">
    <source>
        <dbReference type="EMBL" id="KAF5603855.1"/>
    </source>
</evidence>